<keyword evidence="2" id="KW-0349">Heme</keyword>
<dbReference type="PANTHER" id="PTHR13932">
    <property type="entry name" value="COPROPORPHYRINIGEN III OXIDASE"/>
    <property type="match status" value="1"/>
</dbReference>
<dbReference type="Gene3D" id="3.80.30.20">
    <property type="entry name" value="tm_1862 like domain"/>
    <property type="match status" value="1"/>
</dbReference>
<evidence type="ECO:0000256" key="2">
    <source>
        <dbReference type="RuleBase" id="RU364116"/>
    </source>
</evidence>
<dbReference type="GO" id="GO:0046872">
    <property type="term" value="F:metal ion binding"/>
    <property type="evidence" value="ECO:0007669"/>
    <property type="project" value="UniProtKB-UniRule"/>
</dbReference>
<dbReference type="Pfam" id="PF06969">
    <property type="entry name" value="HemN_C"/>
    <property type="match status" value="1"/>
</dbReference>
<keyword evidence="2" id="KW-0963">Cytoplasm</keyword>
<dbReference type="SFLD" id="SFLDF00288">
    <property type="entry name" value="HemN-like__clustered_with_nucl"/>
    <property type="match status" value="1"/>
</dbReference>
<dbReference type="GO" id="GO:0005737">
    <property type="term" value="C:cytoplasm"/>
    <property type="evidence" value="ECO:0007669"/>
    <property type="project" value="UniProtKB-SubCell"/>
</dbReference>
<dbReference type="InterPro" id="IPR006638">
    <property type="entry name" value="Elp3/MiaA/NifB-like_rSAM"/>
</dbReference>
<keyword evidence="2" id="KW-0949">S-adenosyl-L-methionine</keyword>
<keyword evidence="2" id="KW-0143">Chaperone</keyword>
<keyword evidence="5" id="KW-1185">Reference proteome</keyword>
<evidence type="ECO:0000256" key="1">
    <source>
        <dbReference type="ARBA" id="ARBA00006100"/>
    </source>
</evidence>
<dbReference type="InterPro" id="IPR034505">
    <property type="entry name" value="Coproporphyrinogen-III_oxidase"/>
</dbReference>
<dbReference type="InterPro" id="IPR004559">
    <property type="entry name" value="HemW-like"/>
</dbReference>
<dbReference type="Proteomes" id="UP000184364">
    <property type="component" value="Unassembled WGS sequence"/>
</dbReference>
<dbReference type="InterPro" id="IPR007197">
    <property type="entry name" value="rSAM"/>
</dbReference>
<evidence type="ECO:0000313" key="4">
    <source>
        <dbReference type="EMBL" id="SHL46831.1"/>
    </source>
</evidence>
<protein>
    <recommendedName>
        <fullName evidence="2">Heme chaperone HemW</fullName>
    </recommendedName>
</protein>
<dbReference type="PANTHER" id="PTHR13932:SF5">
    <property type="entry name" value="RADICAL S-ADENOSYL METHIONINE DOMAIN-CONTAINING PROTEIN 1, MITOCHONDRIAL"/>
    <property type="match status" value="1"/>
</dbReference>
<dbReference type="EMBL" id="FRAV01000018">
    <property type="protein sequence ID" value="SHL46831.1"/>
    <property type="molecule type" value="Genomic_DNA"/>
</dbReference>
<comment type="function">
    <text evidence="2">Probably acts as a heme chaperone, transferring heme to an unknown acceptor. Binds one molecule of heme per monomer, possibly covalently. Binds 1 [4Fe-4S] cluster. The cluster is coordinated with 3 cysteines and an exchangeable S-adenosyl-L-methionine.</text>
</comment>
<dbReference type="SFLD" id="SFLDF00562">
    <property type="entry name" value="HemN-like__clustered_with_heat"/>
    <property type="match status" value="1"/>
</dbReference>
<reference evidence="5" key="1">
    <citation type="submission" date="2016-11" db="EMBL/GenBank/DDBJ databases">
        <authorList>
            <person name="Varghese N."/>
            <person name="Submissions S."/>
        </authorList>
    </citation>
    <scope>NUCLEOTIDE SEQUENCE [LARGE SCALE GENOMIC DNA]</scope>
    <source>
        <strain evidence="5">DSM 26899</strain>
    </source>
</reference>
<dbReference type="GO" id="GO:0051539">
    <property type="term" value="F:4 iron, 4 sulfur cluster binding"/>
    <property type="evidence" value="ECO:0007669"/>
    <property type="project" value="UniProtKB-UniRule"/>
</dbReference>
<comment type="similarity">
    <text evidence="1">Belongs to the anaerobic coproporphyrinogen-III oxidase family. HemW subfamily.</text>
</comment>
<evidence type="ECO:0000259" key="3">
    <source>
        <dbReference type="PROSITE" id="PS51918"/>
    </source>
</evidence>
<dbReference type="Pfam" id="PF04055">
    <property type="entry name" value="Radical_SAM"/>
    <property type="match status" value="1"/>
</dbReference>
<organism evidence="4 5">
    <name type="scientific">Chryseobacterium polytrichastri</name>
    <dbReference type="NCBI Taxonomy" id="1302687"/>
    <lineage>
        <taxon>Bacteria</taxon>
        <taxon>Pseudomonadati</taxon>
        <taxon>Bacteroidota</taxon>
        <taxon>Flavobacteriia</taxon>
        <taxon>Flavobacteriales</taxon>
        <taxon>Weeksellaceae</taxon>
        <taxon>Chryseobacterium group</taxon>
        <taxon>Chryseobacterium</taxon>
    </lineage>
</organism>
<feature type="domain" description="Radical SAM core" evidence="3">
    <location>
        <begin position="4"/>
        <end position="239"/>
    </location>
</feature>
<dbReference type="PROSITE" id="PS51918">
    <property type="entry name" value="RADICAL_SAM"/>
    <property type="match status" value="1"/>
</dbReference>
<keyword evidence="2" id="KW-0479">Metal-binding</keyword>
<comment type="subcellular location">
    <subcellularLocation>
        <location evidence="2">Cytoplasm</location>
    </subcellularLocation>
</comment>
<dbReference type="AlphaFoldDB" id="A0A1M7AVW9"/>
<dbReference type="GO" id="GO:0006779">
    <property type="term" value="P:porphyrin-containing compound biosynthetic process"/>
    <property type="evidence" value="ECO:0007669"/>
    <property type="project" value="InterPro"/>
</dbReference>
<gene>
    <name evidence="4" type="ORF">SAMN05444267_101862</name>
</gene>
<evidence type="ECO:0000313" key="5">
    <source>
        <dbReference type="Proteomes" id="UP000184364"/>
    </source>
</evidence>
<accession>A0A1M7AVW9</accession>
<dbReference type="SMART" id="SM00729">
    <property type="entry name" value="Elp3"/>
    <property type="match status" value="1"/>
</dbReference>
<keyword evidence="2" id="KW-0411">Iron-sulfur</keyword>
<dbReference type="GO" id="GO:0004109">
    <property type="term" value="F:coproporphyrinogen oxidase activity"/>
    <property type="evidence" value="ECO:0007669"/>
    <property type="project" value="InterPro"/>
</dbReference>
<keyword evidence="2" id="KW-0408">Iron</keyword>
<dbReference type="InterPro" id="IPR058240">
    <property type="entry name" value="rSAM_sf"/>
</dbReference>
<dbReference type="NCBIfam" id="TIGR00539">
    <property type="entry name" value="hemN_rel"/>
    <property type="match status" value="1"/>
</dbReference>
<dbReference type="SFLD" id="SFLDS00029">
    <property type="entry name" value="Radical_SAM"/>
    <property type="match status" value="1"/>
</dbReference>
<dbReference type="InterPro" id="IPR010723">
    <property type="entry name" value="HemN_C"/>
</dbReference>
<dbReference type="InterPro" id="IPR023404">
    <property type="entry name" value="rSAM_horseshoe"/>
</dbReference>
<sequence>MSSDFFRAFFMIYIHIPFCKQKCSYCNFHFSTSLNFKDEMLAAMKKEIFLRKDELQNKNLQSLYFGGGTPSILSVDEINSLIDETLKHFSFDKDIEITLEANPDDLDKSFLKGLSSSYINRLSIGTQSFFEEDLKLMNRAHNASEAEGSIKRAQDFGFENLSIDLIYGSPTSNLEIWKQNLKKTIALEVPHISSYALTVEPKTALENWISKGKVANPKEEEQNEEFYYLSDFLKDHGFDHYEVSNFAKPGFYSRHNSSYWKYKEYLGIGPSAHSYNGHDTRSWNVANNQQYIKKLNSNIVAKETEILSLEDQFNEMIMIGLRTIWGVDLESLNHKFSDKILDTFQNDIKSKVSNDILVVENNHLKIPEKHWFMADGIASDLFIV</sequence>
<proteinExistence type="inferred from homology"/>
<keyword evidence="2" id="KW-0004">4Fe-4S</keyword>
<dbReference type="SUPFAM" id="SSF102114">
    <property type="entry name" value="Radical SAM enzymes"/>
    <property type="match status" value="1"/>
</dbReference>
<dbReference type="SFLD" id="SFLDG01065">
    <property type="entry name" value="anaerobic_coproporphyrinogen-I"/>
    <property type="match status" value="1"/>
</dbReference>
<name>A0A1M7AVW9_9FLAO</name>
<dbReference type="STRING" id="1302687.SAMN05444267_101862"/>